<keyword evidence="2" id="KW-1185">Reference proteome</keyword>
<organism evidence="1 2">
    <name type="scientific">Arcobacter roscoffensis</name>
    <dbReference type="NCBI Taxonomy" id="2961520"/>
    <lineage>
        <taxon>Bacteria</taxon>
        <taxon>Pseudomonadati</taxon>
        <taxon>Campylobacterota</taxon>
        <taxon>Epsilonproteobacteria</taxon>
        <taxon>Campylobacterales</taxon>
        <taxon>Arcobacteraceae</taxon>
        <taxon>Arcobacter</taxon>
    </lineage>
</organism>
<name>A0ABY5E2F8_9BACT</name>
<accession>A0ABY5E2F8</accession>
<dbReference type="RefSeq" id="WP_254576091.1">
    <property type="nucleotide sequence ID" value="NZ_CP100595.1"/>
</dbReference>
<evidence type="ECO:0000313" key="1">
    <source>
        <dbReference type="EMBL" id="UTJ05910.1"/>
    </source>
</evidence>
<sequence>MNNINQQEQTQINPQANMTNNQATQNAFLSNPYINQNQNMNNTQQVNPYINQDTNNSAQNPIANQNNVNDSFFNGDFVKGALIGAGVTFLLTNKTTQKAIFNGFSKGSELVQAGMEELKERMEDAKAQMEAKNY</sequence>
<evidence type="ECO:0000313" key="2">
    <source>
        <dbReference type="Proteomes" id="UP001060012"/>
    </source>
</evidence>
<reference evidence="1" key="1">
    <citation type="submission" date="2022-07" db="EMBL/GenBank/DDBJ databases">
        <title>Arcobacter roscoffensis sp. nov., a marine bacterium isolated from coastal seawater collected from Roscoff, France.</title>
        <authorList>
            <person name="Pascual J."/>
            <person name="Lepeaux C."/>
            <person name="Methner A."/>
            <person name="Overmann J."/>
        </authorList>
    </citation>
    <scope>NUCLEOTIDE SEQUENCE</scope>
    <source>
        <strain evidence="1">ARW1-2F2</strain>
    </source>
</reference>
<dbReference type="Proteomes" id="UP001060012">
    <property type="component" value="Chromosome"/>
</dbReference>
<proteinExistence type="predicted"/>
<protein>
    <submittedName>
        <fullName evidence="1">YtxH domain-containing protein</fullName>
    </submittedName>
</protein>
<dbReference type="EMBL" id="CP100595">
    <property type="protein sequence ID" value="UTJ05910.1"/>
    <property type="molecule type" value="Genomic_DNA"/>
</dbReference>
<gene>
    <name evidence="1" type="ORF">NJU99_11710</name>
</gene>